<feature type="transmembrane region" description="Helical" evidence="1">
    <location>
        <begin position="28"/>
        <end position="50"/>
    </location>
</feature>
<evidence type="ECO:0000256" key="1">
    <source>
        <dbReference type="SAM" id="Phobius"/>
    </source>
</evidence>
<evidence type="ECO:0000313" key="2">
    <source>
        <dbReference type="EMBL" id="CAG5113581.1"/>
    </source>
</evidence>
<evidence type="ECO:0000313" key="3">
    <source>
        <dbReference type="Proteomes" id="UP001158576"/>
    </source>
</evidence>
<keyword evidence="1" id="KW-0472">Membrane</keyword>
<keyword evidence="1" id="KW-1133">Transmembrane helix</keyword>
<dbReference type="Proteomes" id="UP001158576">
    <property type="component" value="Chromosome 2"/>
</dbReference>
<proteinExistence type="predicted"/>
<keyword evidence="1" id="KW-0812">Transmembrane</keyword>
<keyword evidence="3" id="KW-1185">Reference proteome</keyword>
<sequence>MSGSVEMKTAEALKLQKQIVLNACSTKMLWIFGWFLLLSILFVFCVLVDIDIQQQVEIQRLQQAFETFRE</sequence>
<dbReference type="EMBL" id="OU015567">
    <property type="protein sequence ID" value="CAG5113581.1"/>
    <property type="molecule type" value="Genomic_DNA"/>
</dbReference>
<gene>
    <name evidence="2" type="ORF">OKIOD_LOCUS16436</name>
</gene>
<name>A0ABN7TAI2_OIKDI</name>
<accession>A0ABN7TAI2</accession>
<protein>
    <submittedName>
        <fullName evidence="2">Oidioi.mRNA.OKI2018_I69.chr2.g7671.t1.cds</fullName>
    </submittedName>
</protein>
<organism evidence="2 3">
    <name type="scientific">Oikopleura dioica</name>
    <name type="common">Tunicate</name>
    <dbReference type="NCBI Taxonomy" id="34765"/>
    <lineage>
        <taxon>Eukaryota</taxon>
        <taxon>Metazoa</taxon>
        <taxon>Chordata</taxon>
        <taxon>Tunicata</taxon>
        <taxon>Appendicularia</taxon>
        <taxon>Copelata</taxon>
        <taxon>Oikopleuridae</taxon>
        <taxon>Oikopleura</taxon>
    </lineage>
</organism>
<reference evidence="2 3" key="1">
    <citation type="submission" date="2021-04" db="EMBL/GenBank/DDBJ databases">
        <authorList>
            <person name="Bliznina A."/>
        </authorList>
    </citation>
    <scope>NUCLEOTIDE SEQUENCE [LARGE SCALE GENOMIC DNA]</scope>
</reference>